<dbReference type="AlphaFoldDB" id="A0A1L9SGI8"/>
<dbReference type="VEuPathDB" id="FungiDB:ASPZODRAFT_142853"/>
<evidence type="ECO:0000313" key="2">
    <source>
        <dbReference type="Proteomes" id="UP000184188"/>
    </source>
</evidence>
<accession>A0A1L9SGI8</accession>
<dbReference type="EMBL" id="KV878343">
    <property type="protein sequence ID" value="OJJ46233.1"/>
    <property type="molecule type" value="Genomic_DNA"/>
</dbReference>
<dbReference type="GeneID" id="34611356"/>
<dbReference type="RefSeq" id="XP_022580743.1">
    <property type="nucleotide sequence ID" value="XM_022724891.1"/>
</dbReference>
<gene>
    <name evidence="1" type="ORF">ASPZODRAFT_142853</name>
</gene>
<keyword evidence="2" id="KW-1185">Reference proteome</keyword>
<dbReference type="InterPro" id="IPR036426">
    <property type="entry name" value="Bulb-type_lectin_dom_sf"/>
</dbReference>
<evidence type="ECO:0000313" key="1">
    <source>
        <dbReference type="EMBL" id="OJJ46233.1"/>
    </source>
</evidence>
<name>A0A1L9SGI8_9EURO</name>
<protein>
    <submittedName>
        <fullName evidence="1">Uncharacterized protein</fullName>
    </submittedName>
</protein>
<proteinExistence type="predicted"/>
<sequence>MPCHFFSKLFEDKRSLSKIEWIRKLENTKDLRKLLEPLQTDFSLVDKRAIIHFISAVAFRDMAGAEWLETQLQNDGNFELLQMFRSSFFWNSPEYNTNGMPKLCHDIVEPVLSTVGLSRDRFTIRKRCRLCPSRLSYIRLIRTVQPSYRNTKVNWRI</sequence>
<dbReference type="SUPFAM" id="SSF51110">
    <property type="entry name" value="alpha-D-mannose-specific plant lectins"/>
    <property type="match status" value="1"/>
</dbReference>
<reference evidence="2" key="1">
    <citation type="journal article" date="2017" name="Genome Biol.">
        <title>Comparative genomics reveals high biological diversity and specific adaptations in the industrially and medically important fungal genus Aspergillus.</title>
        <authorList>
            <person name="de Vries R.P."/>
            <person name="Riley R."/>
            <person name="Wiebenga A."/>
            <person name="Aguilar-Osorio G."/>
            <person name="Amillis S."/>
            <person name="Uchima C.A."/>
            <person name="Anderluh G."/>
            <person name="Asadollahi M."/>
            <person name="Askin M."/>
            <person name="Barry K."/>
            <person name="Battaglia E."/>
            <person name="Bayram O."/>
            <person name="Benocci T."/>
            <person name="Braus-Stromeyer S.A."/>
            <person name="Caldana C."/>
            <person name="Canovas D."/>
            <person name="Cerqueira G.C."/>
            <person name="Chen F."/>
            <person name="Chen W."/>
            <person name="Choi C."/>
            <person name="Clum A."/>
            <person name="Dos Santos R.A."/>
            <person name="Damasio A.R."/>
            <person name="Diallinas G."/>
            <person name="Emri T."/>
            <person name="Fekete E."/>
            <person name="Flipphi M."/>
            <person name="Freyberg S."/>
            <person name="Gallo A."/>
            <person name="Gournas C."/>
            <person name="Habgood R."/>
            <person name="Hainaut M."/>
            <person name="Harispe M.L."/>
            <person name="Henrissat B."/>
            <person name="Hilden K.S."/>
            <person name="Hope R."/>
            <person name="Hossain A."/>
            <person name="Karabika E."/>
            <person name="Karaffa L."/>
            <person name="Karanyi Z."/>
            <person name="Krasevec N."/>
            <person name="Kuo A."/>
            <person name="Kusch H."/>
            <person name="LaButti K."/>
            <person name="Lagendijk E.L."/>
            <person name="Lapidus A."/>
            <person name="Levasseur A."/>
            <person name="Lindquist E."/>
            <person name="Lipzen A."/>
            <person name="Logrieco A.F."/>
            <person name="MacCabe A."/>
            <person name="Maekelae M.R."/>
            <person name="Malavazi I."/>
            <person name="Melin P."/>
            <person name="Meyer V."/>
            <person name="Mielnichuk N."/>
            <person name="Miskei M."/>
            <person name="Molnar A.P."/>
            <person name="Mule G."/>
            <person name="Ngan C.Y."/>
            <person name="Orejas M."/>
            <person name="Orosz E."/>
            <person name="Ouedraogo J.P."/>
            <person name="Overkamp K.M."/>
            <person name="Park H.-S."/>
            <person name="Perrone G."/>
            <person name="Piumi F."/>
            <person name="Punt P.J."/>
            <person name="Ram A.F."/>
            <person name="Ramon A."/>
            <person name="Rauscher S."/>
            <person name="Record E."/>
            <person name="Riano-Pachon D.M."/>
            <person name="Robert V."/>
            <person name="Roehrig J."/>
            <person name="Ruller R."/>
            <person name="Salamov A."/>
            <person name="Salih N.S."/>
            <person name="Samson R.A."/>
            <person name="Sandor E."/>
            <person name="Sanguinetti M."/>
            <person name="Schuetze T."/>
            <person name="Sepcic K."/>
            <person name="Shelest E."/>
            <person name="Sherlock G."/>
            <person name="Sophianopoulou V."/>
            <person name="Squina F.M."/>
            <person name="Sun H."/>
            <person name="Susca A."/>
            <person name="Todd R.B."/>
            <person name="Tsang A."/>
            <person name="Unkles S.E."/>
            <person name="van de Wiele N."/>
            <person name="van Rossen-Uffink D."/>
            <person name="Oliveira J.V."/>
            <person name="Vesth T.C."/>
            <person name="Visser J."/>
            <person name="Yu J.-H."/>
            <person name="Zhou M."/>
            <person name="Andersen M.R."/>
            <person name="Archer D.B."/>
            <person name="Baker S.E."/>
            <person name="Benoit I."/>
            <person name="Brakhage A.A."/>
            <person name="Braus G.H."/>
            <person name="Fischer R."/>
            <person name="Frisvad J.C."/>
            <person name="Goldman G.H."/>
            <person name="Houbraken J."/>
            <person name="Oakley B."/>
            <person name="Pocsi I."/>
            <person name="Scazzocchio C."/>
            <person name="Seiboth B."/>
            <person name="vanKuyk P.A."/>
            <person name="Wortman J."/>
            <person name="Dyer P.S."/>
            <person name="Grigoriev I.V."/>
        </authorList>
    </citation>
    <scope>NUCLEOTIDE SEQUENCE [LARGE SCALE GENOMIC DNA]</scope>
    <source>
        <strain evidence="2">CBS 506.65</strain>
    </source>
</reference>
<organism evidence="1 2">
    <name type="scientific">Penicilliopsis zonata CBS 506.65</name>
    <dbReference type="NCBI Taxonomy" id="1073090"/>
    <lineage>
        <taxon>Eukaryota</taxon>
        <taxon>Fungi</taxon>
        <taxon>Dikarya</taxon>
        <taxon>Ascomycota</taxon>
        <taxon>Pezizomycotina</taxon>
        <taxon>Eurotiomycetes</taxon>
        <taxon>Eurotiomycetidae</taxon>
        <taxon>Eurotiales</taxon>
        <taxon>Aspergillaceae</taxon>
        <taxon>Penicilliopsis</taxon>
    </lineage>
</organism>
<dbReference type="Proteomes" id="UP000184188">
    <property type="component" value="Unassembled WGS sequence"/>
</dbReference>